<evidence type="ECO:0000259" key="1">
    <source>
        <dbReference type="PROSITE" id="PS50006"/>
    </source>
</evidence>
<dbReference type="CDD" id="cd00060">
    <property type="entry name" value="FHA"/>
    <property type="match status" value="1"/>
</dbReference>
<comment type="caution">
    <text evidence="2">The sequence shown here is derived from an EMBL/GenBank/DDBJ whole genome shotgun (WGS) entry which is preliminary data.</text>
</comment>
<sequence length="269" mass="29581">MLEIHTRRIRGERLSRKQTRLLKASEQYPELDSLKELIDFAHHRFEERENVSPPPGAKRRIAHNLMELIGRDAAEDGALSGDELGLQPAYSLDLVGSDSELALPHVSGDLPPPIPEAADPLNETVILDDEKVESVTSPVEEACHLKLKVVQGGEPEREYDISFQPMIIGRGDDVAVQLDANTPVSQRHALLTVDDDELLITNLDSHSGTCVDGAKITEPTPLHVASRIQIGGQVLEVVAFRRDASVLGVSFEVVEGPDVGQVHWVHFKK</sequence>
<dbReference type="SMART" id="SM00240">
    <property type="entry name" value="FHA"/>
    <property type="match status" value="1"/>
</dbReference>
<accession>A0AA35SUY8</accession>
<gene>
    <name evidence="2" type="ORF">GBAR_LOCUS20072</name>
</gene>
<dbReference type="InterPro" id="IPR000253">
    <property type="entry name" value="FHA_dom"/>
</dbReference>
<reference evidence="2" key="1">
    <citation type="submission" date="2023-03" db="EMBL/GenBank/DDBJ databases">
        <authorList>
            <person name="Steffen K."/>
            <person name="Cardenas P."/>
        </authorList>
    </citation>
    <scope>NUCLEOTIDE SEQUENCE</scope>
</reference>
<name>A0AA35SUY8_GEOBA</name>
<dbReference type="InterPro" id="IPR008984">
    <property type="entry name" value="SMAD_FHA_dom_sf"/>
</dbReference>
<evidence type="ECO:0000313" key="3">
    <source>
        <dbReference type="Proteomes" id="UP001174909"/>
    </source>
</evidence>
<evidence type="ECO:0000313" key="2">
    <source>
        <dbReference type="EMBL" id="CAI8035793.1"/>
    </source>
</evidence>
<dbReference type="AlphaFoldDB" id="A0AA35SUY8"/>
<proteinExistence type="predicted"/>
<protein>
    <recommendedName>
        <fullName evidence="1">FHA domain-containing protein</fullName>
    </recommendedName>
</protein>
<dbReference type="PROSITE" id="PS50006">
    <property type="entry name" value="FHA_DOMAIN"/>
    <property type="match status" value="1"/>
</dbReference>
<feature type="domain" description="FHA" evidence="1">
    <location>
        <begin position="166"/>
        <end position="216"/>
    </location>
</feature>
<organism evidence="2 3">
    <name type="scientific">Geodia barretti</name>
    <name type="common">Barrett's horny sponge</name>
    <dbReference type="NCBI Taxonomy" id="519541"/>
    <lineage>
        <taxon>Eukaryota</taxon>
        <taxon>Metazoa</taxon>
        <taxon>Porifera</taxon>
        <taxon>Demospongiae</taxon>
        <taxon>Heteroscleromorpha</taxon>
        <taxon>Tetractinellida</taxon>
        <taxon>Astrophorina</taxon>
        <taxon>Geodiidae</taxon>
        <taxon>Geodia</taxon>
    </lineage>
</organism>
<dbReference type="Gene3D" id="2.60.200.20">
    <property type="match status" value="1"/>
</dbReference>
<dbReference type="EMBL" id="CASHTH010002825">
    <property type="protein sequence ID" value="CAI8035793.1"/>
    <property type="molecule type" value="Genomic_DNA"/>
</dbReference>
<dbReference type="SUPFAM" id="SSF49879">
    <property type="entry name" value="SMAD/FHA domain"/>
    <property type="match status" value="1"/>
</dbReference>
<dbReference type="Pfam" id="PF00498">
    <property type="entry name" value="FHA"/>
    <property type="match status" value="1"/>
</dbReference>
<dbReference type="Proteomes" id="UP001174909">
    <property type="component" value="Unassembled WGS sequence"/>
</dbReference>
<keyword evidence="3" id="KW-1185">Reference proteome</keyword>